<feature type="transmembrane region" description="Helical" evidence="6">
    <location>
        <begin position="363"/>
        <end position="391"/>
    </location>
</feature>
<evidence type="ECO:0000256" key="3">
    <source>
        <dbReference type="ARBA" id="ARBA00022692"/>
    </source>
</evidence>
<dbReference type="EMBL" id="PPTY01000007">
    <property type="protein sequence ID" value="RDB86565.1"/>
    <property type="molecule type" value="Genomic_DNA"/>
</dbReference>
<dbReference type="PROSITE" id="PS51257">
    <property type="entry name" value="PROKAR_LIPOPROTEIN"/>
    <property type="match status" value="1"/>
</dbReference>
<sequence>MMRLVFSDLRDHAATWIGAFLVAVGCGYIGGWAVSILTTTETYRNLETLVWTMVAFSSFAAAVVLVSAANLTVSAQRRSYALWQIANVSPRSVSAVVLAQLAVVATLGAACGTLVESVTYAPLFPWVFSSPFYQPIDQVVLEVGASRMPTVWLAVAAVSLVGGLKGARSAGETPPLEALRDSEPKRRGMTWLRAILFASLATGTCALFVFMVEAQSYAALSNALFMPLLAVATLATVAPVVLSALMRAWTSFVPQSLWNAWYLARHTARYGLSLSASVETPIMVGFGLVAGIASLSNMLAFYAQQQNLLDYKTSLDFTSSLLMLGGPVLLCAIGAAVSVVMTSKSRTRDVALLIAGGARPRTLLAAAACEAFIHAVTATLAGMAAVAVSNVVTAYAVGMPLFDGLAFGEGLAVSLAGFVLVLAATLVPTLAALRKEPATVLAMGE</sequence>
<protein>
    <submittedName>
        <fullName evidence="8">ABC transporter permease</fullName>
    </submittedName>
</protein>
<feature type="domain" description="ABC3 transporter permease C-terminal" evidence="7">
    <location>
        <begin position="328"/>
        <end position="437"/>
    </location>
</feature>
<evidence type="ECO:0000256" key="1">
    <source>
        <dbReference type="ARBA" id="ARBA00004651"/>
    </source>
</evidence>
<proteinExistence type="predicted"/>
<evidence type="ECO:0000256" key="6">
    <source>
        <dbReference type="SAM" id="Phobius"/>
    </source>
</evidence>
<evidence type="ECO:0000256" key="4">
    <source>
        <dbReference type="ARBA" id="ARBA00022989"/>
    </source>
</evidence>
<feature type="transmembrane region" description="Helical" evidence="6">
    <location>
        <begin position="191"/>
        <end position="212"/>
    </location>
</feature>
<feature type="transmembrane region" description="Helical" evidence="6">
    <location>
        <begin position="224"/>
        <end position="245"/>
    </location>
</feature>
<evidence type="ECO:0000259" key="7">
    <source>
        <dbReference type="Pfam" id="PF02687"/>
    </source>
</evidence>
<dbReference type="Pfam" id="PF02687">
    <property type="entry name" value="FtsX"/>
    <property type="match status" value="1"/>
</dbReference>
<dbReference type="Proteomes" id="UP000253857">
    <property type="component" value="Unassembled WGS sequence"/>
</dbReference>
<feature type="transmembrane region" description="Helical" evidence="6">
    <location>
        <begin position="49"/>
        <end position="73"/>
    </location>
</feature>
<organism evidence="8 9">
    <name type="scientific">Eggerthella lenta</name>
    <name type="common">Eubacterium lentum</name>
    <dbReference type="NCBI Taxonomy" id="84112"/>
    <lineage>
        <taxon>Bacteria</taxon>
        <taxon>Bacillati</taxon>
        <taxon>Actinomycetota</taxon>
        <taxon>Coriobacteriia</taxon>
        <taxon>Eggerthellales</taxon>
        <taxon>Eggerthellaceae</taxon>
        <taxon>Eggerthella</taxon>
    </lineage>
</organism>
<feature type="transmembrane region" description="Helical" evidence="6">
    <location>
        <begin position="322"/>
        <end position="342"/>
    </location>
</feature>
<accession>A0A369N9W5</accession>
<reference evidence="8 9" key="1">
    <citation type="journal article" date="2018" name="Elife">
        <title>Discovery and characterization of a prevalent human gut bacterial enzyme sufficient for the inactivation of a family of plant toxins.</title>
        <authorList>
            <person name="Koppel N."/>
            <person name="Bisanz J.E."/>
            <person name="Pandelia M.E."/>
            <person name="Turnbaugh P.J."/>
            <person name="Balskus E.P."/>
        </authorList>
    </citation>
    <scope>NUCLEOTIDE SEQUENCE [LARGE SCALE GENOMIC DNA]</scope>
    <source>
        <strain evidence="8 9">FAA1-1-60AUCSF</strain>
    </source>
</reference>
<keyword evidence="4 6" id="KW-1133">Transmembrane helix</keyword>
<feature type="transmembrane region" description="Helical" evidence="6">
    <location>
        <begin position="12"/>
        <end position="37"/>
    </location>
</feature>
<dbReference type="RefSeq" id="WP_035585710.1">
    <property type="nucleotide sequence ID" value="NZ_PPTY01000007.1"/>
</dbReference>
<dbReference type="AlphaFoldDB" id="A0A369N9W5"/>
<keyword evidence="3 6" id="KW-0812">Transmembrane</keyword>
<evidence type="ECO:0000313" key="8">
    <source>
        <dbReference type="EMBL" id="RDB86565.1"/>
    </source>
</evidence>
<feature type="transmembrane region" description="Helical" evidence="6">
    <location>
        <begin position="411"/>
        <end position="433"/>
    </location>
</feature>
<keyword evidence="2" id="KW-1003">Cell membrane</keyword>
<gene>
    <name evidence="8" type="ORF">C1871_06005</name>
</gene>
<comment type="caution">
    <text evidence="8">The sequence shown here is derived from an EMBL/GenBank/DDBJ whole genome shotgun (WGS) entry which is preliminary data.</text>
</comment>
<evidence type="ECO:0000256" key="2">
    <source>
        <dbReference type="ARBA" id="ARBA00022475"/>
    </source>
</evidence>
<comment type="subcellular location">
    <subcellularLocation>
        <location evidence="1">Cell membrane</location>
        <topology evidence="1">Multi-pass membrane protein</topology>
    </subcellularLocation>
</comment>
<keyword evidence="5 6" id="KW-0472">Membrane</keyword>
<name>A0A369N9W5_EGGLN</name>
<dbReference type="InterPro" id="IPR003838">
    <property type="entry name" value="ABC3_permease_C"/>
</dbReference>
<evidence type="ECO:0000256" key="5">
    <source>
        <dbReference type="ARBA" id="ARBA00023136"/>
    </source>
</evidence>
<evidence type="ECO:0000313" key="9">
    <source>
        <dbReference type="Proteomes" id="UP000253857"/>
    </source>
</evidence>
<dbReference type="GO" id="GO:0005886">
    <property type="term" value="C:plasma membrane"/>
    <property type="evidence" value="ECO:0007669"/>
    <property type="project" value="UniProtKB-SubCell"/>
</dbReference>